<dbReference type="InterPro" id="IPR023996">
    <property type="entry name" value="TonB-dep_OMP_SusC/RagA"/>
</dbReference>
<keyword evidence="4 8" id="KW-0812">Transmembrane</keyword>
<evidence type="ECO:0000256" key="1">
    <source>
        <dbReference type="ARBA" id="ARBA00004571"/>
    </source>
</evidence>
<dbReference type="InterPro" id="IPR023997">
    <property type="entry name" value="TonB-dep_OMP_SusC/RagA_CS"/>
</dbReference>
<feature type="domain" description="TonB-dependent receptor plug" evidence="12">
    <location>
        <begin position="136"/>
        <end position="240"/>
    </location>
</feature>
<evidence type="ECO:0000256" key="2">
    <source>
        <dbReference type="ARBA" id="ARBA00022448"/>
    </source>
</evidence>
<dbReference type="Gene3D" id="2.60.40.1120">
    <property type="entry name" value="Carboxypeptidase-like, regulatory domain"/>
    <property type="match status" value="1"/>
</dbReference>
<dbReference type="NCBIfam" id="TIGR04056">
    <property type="entry name" value="OMP_RagA_SusC"/>
    <property type="match status" value="1"/>
</dbReference>
<evidence type="ECO:0000256" key="5">
    <source>
        <dbReference type="ARBA" id="ARBA00023077"/>
    </source>
</evidence>
<evidence type="ECO:0000256" key="8">
    <source>
        <dbReference type="PROSITE-ProRule" id="PRU01360"/>
    </source>
</evidence>
<dbReference type="NCBIfam" id="TIGR04057">
    <property type="entry name" value="SusC_RagA_signa"/>
    <property type="match status" value="1"/>
</dbReference>
<keyword evidence="6 8" id="KW-0472">Membrane</keyword>
<dbReference type="InterPro" id="IPR000531">
    <property type="entry name" value="Beta-barrel_TonB"/>
</dbReference>
<keyword evidence="13" id="KW-0675">Receptor</keyword>
<evidence type="ECO:0000313" key="14">
    <source>
        <dbReference type="Proteomes" id="UP001549749"/>
    </source>
</evidence>
<feature type="signal peptide" evidence="10">
    <location>
        <begin position="1"/>
        <end position="44"/>
    </location>
</feature>
<dbReference type="InterPro" id="IPR037066">
    <property type="entry name" value="Plug_dom_sf"/>
</dbReference>
<dbReference type="InterPro" id="IPR012910">
    <property type="entry name" value="Plug_dom"/>
</dbReference>
<gene>
    <name evidence="13" type="ORF">ABR189_01430</name>
</gene>
<dbReference type="EMBL" id="JBEXAC010000001">
    <property type="protein sequence ID" value="MET6996004.1"/>
    <property type="molecule type" value="Genomic_DNA"/>
</dbReference>
<dbReference type="Gene3D" id="2.170.130.10">
    <property type="entry name" value="TonB-dependent receptor, plug domain"/>
    <property type="match status" value="1"/>
</dbReference>
<dbReference type="InterPro" id="IPR036942">
    <property type="entry name" value="Beta-barrel_TonB_sf"/>
</dbReference>
<keyword evidence="10" id="KW-0732">Signal</keyword>
<evidence type="ECO:0000256" key="6">
    <source>
        <dbReference type="ARBA" id="ARBA00023136"/>
    </source>
</evidence>
<reference evidence="13 14" key="1">
    <citation type="submission" date="2024-06" db="EMBL/GenBank/DDBJ databases">
        <title>Chitinophaga defluvii sp. nov., isolated from municipal sewage.</title>
        <authorList>
            <person name="Zhang L."/>
        </authorList>
    </citation>
    <scope>NUCLEOTIDE SEQUENCE [LARGE SCALE GENOMIC DNA]</scope>
    <source>
        <strain evidence="13 14">H8</strain>
    </source>
</reference>
<comment type="subcellular location">
    <subcellularLocation>
        <location evidence="1 8">Cell outer membrane</location>
        <topology evidence="1 8">Multi-pass membrane protein</topology>
    </subcellularLocation>
</comment>
<dbReference type="Gene3D" id="2.40.170.20">
    <property type="entry name" value="TonB-dependent receptor, beta-barrel domain"/>
    <property type="match status" value="1"/>
</dbReference>
<organism evidence="13 14">
    <name type="scientific">Chitinophaga defluvii</name>
    <dbReference type="NCBI Taxonomy" id="3163343"/>
    <lineage>
        <taxon>Bacteria</taxon>
        <taxon>Pseudomonadati</taxon>
        <taxon>Bacteroidota</taxon>
        <taxon>Chitinophagia</taxon>
        <taxon>Chitinophagales</taxon>
        <taxon>Chitinophagaceae</taxon>
        <taxon>Chitinophaga</taxon>
    </lineage>
</organism>
<dbReference type="Pfam" id="PF13715">
    <property type="entry name" value="CarbopepD_reg_2"/>
    <property type="match status" value="1"/>
</dbReference>
<evidence type="ECO:0000259" key="12">
    <source>
        <dbReference type="Pfam" id="PF07715"/>
    </source>
</evidence>
<keyword evidence="14" id="KW-1185">Reference proteome</keyword>
<dbReference type="SUPFAM" id="SSF56935">
    <property type="entry name" value="Porins"/>
    <property type="match status" value="1"/>
</dbReference>
<sequence>MKSYFTRNAETRCFAHHIIKLFFPKKQCFLLLLVLSAFSLGASAQIKITGTVKDDTGAALQGVSVSVKGTSIGIGTNEQGKYTLECPDPQGVLVFTYIGFLKQEVLINGRKVVDVGMMPDNKALNEVVVTGYSAQKKKDITGSVAVVEMKALKSIPAGSAMQALQGQASGVNVVSTGVPGAASKINIRGISTFGSTAPLVLVDGVQTDLNNVSADDIESMQVLKDAGAAAIYGVRGANGVIVITTKKGKSGAPVLTYDAYYGLQFPFSGDPLNQLNSSDFARLTKQAFPGTKLFANGLPDFVYGGPGGTGTGMTGDPAVDPAKYNLDPVNSGNNYLIQQVNKNGTDWYHAMFKRAPTTSHNITVSGGTEKSNYLFSLGYLNQQGSVIETYLKRYSARINTSFKLKDNIRIGENAYVFYKQSPGFSNQGEFSPMANLYKMMPIVPVYDIMGNYGGTFGGPELGSDANPVATQYRMKNNRANEWDIVGNVYAEIDFLKNFTARTSFGGTVSNLYSQSFNFVAYNDKQGYNLPNSYSEGASYNSSSMWTNTLSYKNTFQKHQVSVLAGSEAIRNYGRGVNGGAQKFFSTDFDYLVLNNGTANVTNSSSAYINTLFSLFGRLDYTYDDKYLLGATLRRDGSSRFGNEKRYGVFPSVSLGWRLSQENFMKSLSWINDLKIRASYGILGSENNVSPENAYSLYGGSYSNAYYDITGSGNSVQQGFFQTRIGNPRTSWEQDIITNVGFDATILDNRLDFSLEYYKKTIKGLLFSQELPATVGGATPPTVNVGDIQNTGFDITVGLRQPITDEMQLTVRANITTYKNTVTDIPGTGYFDAGGQQQLGNMVRNQEGHPVSSFYGYEVVHLFRDDEEVNKAPTQTGAAPGRFRYKDIVEDGKIDAADRTFLGSPNPDFTYGLNLGLNYKGFDLSAIFYGSQGNKLVNALKVNTHFFGTYVGGKSKDLLNAWTPENPTATIPKVESANNFSTSGVLNSFFVEDGSYLRLRSLSLGYTLNPGMLKRFGIDRLRMYCQATNLFTITKYSGLDPELGGSSASFGIDYGNYPNNQKSVLVGINLSF</sequence>
<keyword evidence="3 8" id="KW-1134">Transmembrane beta strand</keyword>
<dbReference type="PROSITE" id="PS52016">
    <property type="entry name" value="TONB_DEPENDENT_REC_3"/>
    <property type="match status" value="1"/>
</dbReference>
<keyword evidence="7 8" id="KW-0998">Cell outer membrane</keyword>
<evidence type="ECO:0000259" key="11">
    <source>
        <dbReference type="Pfam" id="PF00593"/>
    </source>
</evidence>
<evidence type="ECO:0000256" key="4">
    <source>
        <dbReference type="ARBA" id="ARBA00022692"/>
    </source>
</evidence>
<evidence type="ECO:0000256" key="7">
    <source>
        <dbReference type="ARBA" id="ARBA00023237"/>
    </source>
</evidence>
<name>A0ABV2T1J8_9BACT</name>
<dbReference type="InterPro" id="IPR039426">
    <property type="entry name" value="TonB-dep_rcpt-like"/>
</dbReference>
<dbReference type="Pfam" id="PF07715">
    <property type="entry name" value="Plug"/>
    <property type="match status" value="1"/>
</dbReference>
<protein>
    <submittedName>
        <fullName evidence="13">TonB-dependent receptor</fullName>
    </submittedName>
</protein>
<evidence type="ECO:0000313" key="13">
    <source>
        <dbReference type="EMBL" id="MET6996004.1"/>
    </source>
</evidence>
<evidence type="ECO:0000256" key="9">
    <source>
        <dbReference type="RuleBase" id="RU003357"/>
    </source>
</evidence>
<dbReference type="Proteomes" id="UP001549749">
    <property type="component" value="Unassembled WGS sequence"/>
</dbReference>
<keyword evidence="5 9" id="KW-0798">TonB box</keyword>
<dbReference type="SUPFAM" id="SSF49464">
    <property type="entry name" value="Carboxypeptidase regulatory domain-like"/>
    <property type="match status" value="1"/>
</dbReference>
<accession>A0ABV2T1J8</accession>
<dbReference type="InterPro" id="IPR008969">
    <property type="entry name" value="CarboxyPept-like_regulatory"/>
</dbReference>
<dbReference type="RefSeq" id="WP_354658651.1">
    <property type="nucleotide sequence ID" value="NZ_JBEXAC010000001.1"/>
</dbReference>
<feature type="domain" description="TonB-dependent receptor-like beta-barrel" evidence="11">
    <location>
        <begin position="452"/>
        <end position="1018"/>
    </location>
</feature>
<evidence type="ECO:0000256" key="10">
    <source>
        <dbReference type="SAM" id="SignalP"/>
    </source>
</evidence>
<feature type="chain" id="PRO_5047497906" evidence="10">
    <location>
        <begin position="45"/>
        <end position="1071"/>
    </location>
</feature>
<proteinExistence type="inferred from homology"/>
<evidence type="ECO:0000256" key="3">
    <source>
        <dbReference type="ARBA" id="ARBA00022452"/>
    </source>
</evidence>
<dbReference type="Pfam" id="PF00593">
    <property type="entry name" value="TonB_dep_Rec_b-barrel"/>
    <property type="match status" value="1"/>
</dbReference>
<comment type="similarity">
    <text evidence="8 9">Belongs to the TonB-dependent receptor family.</text>
</comment>
<keyword evidence="2 8" id="KW-0813">Transport</keyword>
<comment type="caution">
    <text evidence="13">The sequence shown here is derived from an EMBL/GenBank/DDBJ whole genome shotgun (WGS) entry which is preliminary data.</text>
</comment>